<gene>
    <name evidence="4" type="ORF">HOLleu_29504</name>
</gene>
<protein>
    <submittedName>
        <fullName evidence="4">Uncharacterized protein</fullName>
    </submittedName>
</protein>
<dbReference type="EMBL" id="JAIZAY010000014">
    <property type="protein sequence ID" value="KAJ8029960.1"/>
    <property type="molecule type" value="Genomic_DNA"/>
</dbReference>
<keyword evidence="3" id="KW-0732">Signal</keyword>
<proteinExistence type="predicted"/>
<keyword evidence="5" id="KW-1185">Reference proteome</keyword>
<feature type="compositionally biased region" description="Polar residues" evidence="1">
    <location>
        <begin position="83"/>
        <end position="108"/>
    </location>
</feature>
<feature type="compositionally biased region" description="Polar residues" evidence="1">
    <location>
        <begin position="123"/>
        <end position="150"/>
    </location>
</feature>
<feature type="signal peptide" evidence="3">
    <location>
        <begin position="1"/>
        <end position="18"/>
    </location>
</feature>
<accession>A0A9Q1BNY8</accession>
<comment type="caution">
    <text evidence="4">The sequence shown here is derived from an EMBL/GenBank/DDBJ whole genome shotgun (WGS) entry which is preliminary data.</text>
</comment>
<reference evidence="4" key="1">
    <citation type="submission" date="2021-10" db="EMBL/GenBank/DDBJ databases">
        <title>Tropical sea cucumber genome reveals ecological adaptation and Cuvierian tubules defense mechanism.</title>
        <authorList>
            <person name="Chen T."/>
        </authorList>
    </citation>
    <scope>NUCLEOTIDE SEQUENCE</scope>
    <source>
        <strain evidence="4">Nanhai2018</strain>
        <tissue evidence="4">Muscle</tissue>
    </source>
</reference>
<keyword evidence="2" id="KW-0472">Membrane</keyword>
<evidence type="ECO:0000313" key="5">
    <source>
        <dbReference type="Proteomes" id="UP001152320"/>
    </source>
</evidence>
<feature type="transmembrane region" description="Helical" evidence="2">
    <location>
        <begin position="209"/>
        <end position="231"/>
    </location>
</feature>
<keyword evidence="2" id="KW-0812">Transmembrane</keyword>
<dbReference type="Proteomes" id="UP001152320">
    <property type="component" value="Chromosome 14"/>
</dbReference>
<dbReference type="AlphaFoldDB" id="A0A9Q1BNY8"/>
<evidence type="ECO:0000256" key="1">
    <source>
        <dbReference type="SAM" id="MobiDB-lite"/>
    </source>
</evidence>
<feature type="compositionally biased region" description="Low complexity" evidence="1">
    <location>
        <begin position="72"/>
        <end position="82"/>
    </location>
</feature>
<sequence length="244" mass="24890">MAGLKYFLLFALIGIAFADTPQKAPTFGSATDKPKTWFNFWETSVVGNLQSSGGQYTEGPQAGGGGVPGPVNPVAAPQGGAASKSNSQGWFNWFQNSAVDPNTGGSSTNPPPVNGGAWAHPNRQMQAGHQGANQGSNYYPSAGSTNQNSGEVRRGDGRMAGPGMVDTGMAGGANPNQRGNDPNMPYNANGMQSANAGLSASSGSAAGTLVGVVVAVLVVVAIFGGVAYFLTRQRRNNHVIMASV</sequence>
<keyword evidence="2" id="KW-1133">Transmembrane helix</keyword>
<organism evidence="4 5">
    <name type="scientific">Holothuria leucospilota</name>
    <name type="common">Black long sea cucumber</name>
    <name type="synonym">Mertensiothuria leucospilota</name>
    <dbReference type="NCBI Taxonomy" id="206669"/>
    <lineage>
        <taxon>Eukaryota</taxon>
        <taxon>Metazoa</taxon>
        <taxon>Echinodermata</taxon>
        <taxon>Eleutherozoa</taxon>
        <taxon>Echinozoa</taxon>
        <taxon>Holothuroidea</taxon>
        <taxon>Aspidochirotacea</taxon>
        <taxon>Aspidochirotida</taxon>
        <taxon>Holothuriidae</taxon>
        <taxon>Holothuria</taxon>
    </lineage>
</organism>
<feature type="chain" id="PRO_5040181530" evidence="3">
    <location>
        <begin position="19"/>
        <end position="244"/>
    </location>
</feature>
<evidence type="ECO:0000313" key="4">
    <source>
        <dbReference type="EMBL" id="KAJ8029960.1"/>
    </source>
</evidence>
<feature type="region of interest" description="Disordered" evidence="1">
    <location>
        <begin position="51"/>
        <end position="188"/>
    </location>
</feature>
<evidence type="ECO:0000256" key="3">
    <source>
        <dbReference type="SAM" id="SignalP"/>
    </source>
</evidence>
<name>A0A9Q1BNY8_HOLLE</name>
<evidence type="ECO:0000256" key="2">
    <source>
        <dbReference type="SAM" id="Phobius"/>
    </source>
</evidence>